<dbReference type="GO" id="GO:0035251">
    <property type="term" value="F:UDP-glucosyltransferase activity"/>
    <property type="evidence" value="ECO:0007669"/>
    <property type="project" value="TreeGrafter"/>
</dbReference>
<evidence type="ECO:0000256" key="3">
    <source>
        <dbReference type="ARBA" id="ARBA00022679"/>
    </source>
</evidence>
<dbReference type="EC" id="2.4.1.-" evidence="5"/>
<evidence type="ECO:0000313" key="6">
    <source>
        <dbReference type="Proteomes" id="UP001652660"/>
    </source>
</evidence>
<evidence type="ECO:0000256" key="5">
    <source>
        <dbReference type="RuleBase" id="RU362057"/>
    </source>
</evidence>
<keyword evidence="3 4" id="KW-0808">Transferase</keyword>
<reference evidence="6" key="1">
    <citation type="journal article" date="2025" name="Foods">
        <title>Unveiling the Microbial Signatures of Arabica Coffee Cherries: Insights into Ripeness Specific Diversity, Functional Traits, and Implications for Quality and Safety.</title>
        <authorList>
            <consortium name="RefSeq"/>
            <person name="Tenea G.N."/>
            <person name="Cifuentes V."/>
            <person name="Reyes P."/>
            <person name="Cevallos-Vallejos M."/>
        </authorList>
    </citation>
    <scope>NUCLEOTIDE SEQUENCE [LARGE SCALE GENOMIC DNA]</scope>
</reference>
<dbReference type="RefSeq" id="XP_027083180.1">
    <property type="nucleotide sequence ID" value="XM_027227379.2"/>
</dbReference>
<gene>
    <name evidence="7" type="primary">LOC113705504</name>
</gene>
<dbReference type="PANTHER" id="PTHR48047:SF127">
    <property type="entry name" value="GLYCOSYLTRANSFERASE"/>
    <property type="match status" value="1"/>
</dbReference>
<organism evidence="6 7">
    <name type="scientific">Coffea arabica</name>
    <name type="common">Arabian coffee</name>
    <dbReference type="NCBI Taxonomy" id="13443"/>
    <lineage>
        <taxon>Eukaryota</taxon>
        <taxon>Viridiplantae</taxon>
        <taxon>Streptophyta</taxon>
        <taxon>Embryophyta</taxon>
        <taxon>Tracheophyta</taxon>
        <taxon>Spermatophyta</taxon>
        <taxon>Magnoliopsida</taxon>
        <taxon>eudicotyledons</taxon>
        <taxon>Gunneridae</taxon>
        <taxon>Pentapetalae</taxon>
        <taxon>asterids</taxon>
        <taxon>lamiids</taxon>
        <taxon>Gentianales</taxon>
        <taxon>Rubiaceae</taxon>
        <taxon>Ixoroideae</taxon>
        <taxon>Gardenieae complex</taxon>
        <taxon>Bertiereae - Coffeeae clade</taxon>
        <taxon>Coffeeae</taxon>
        <taxon>Coffea</taxon>
    </lineage>
</organism>
<dbReference type="FunFam" id="3.40.50.2000:FF:000047">
    <property type="entry name" value="Glycosyltransferase"/>
    <property type="match status" value="1"/>
</dbReference>
<evidence type="ECO:0000256" key="2">
    <source>
        <dbReference type="ARBA" id="ARBA00022676"/>
    </source>
</evidence>
<evidence type="ECO:0000256" key="4">
    <source>
        <dbReference type="RuleBase" id="RU003718"/>
    </source>
</evidence>
<sequence length="489" mass="54300">MPSEREQLNLVLIPLLSPGHIIPMIDMAKVLAGHGVTATIITTVKNAGRFNAGIDRVAASGLPIRLLQVPFPCEKVGLPRGCESLDNLPSYDLVRNFFDAIDMLQQPVEKMIEELIKPSPCCIICDKYIAWTAQTARRFRIPWISFDGMSCFTQLCIHNLQMTRIYEGISEGQPFVVPNMPDKIEFTRAQLPGVFNPGSSMADLKGIRERVEAAQVEAYGVVVNSFEEMEQRYVHEFRKVKGGKVWCIGPLSMSNKENLHKIQRGSEAGSFDEDLCLKWLDSRQPGSVIYACLGSLGRLALQQFTELALGLEESNHPFILVVKEEKKEDTERWIAEDGFEERTKGRGLLITGWAPQVLILSHPAIGGFLTHCGWNSTLEAVSAGVPMITWPLFAEQFFNERLVVQILDIGASVGAKAVRHLGEEEKSGVSVTRHEIQKAISKVMDGGIDGKERRKRAKQVGEMAKMAVEEGGSSDLNIELLIQDIMQLA</sequence>
<evidence type="ECO:0000313" key="7">
    <source>
        <dbReference type="RefSeq" id="XP_027083180.1"/>
    </source>
</evidence>
<evidence type="ECO:0000256" key="1">
    <source>
        <dbReference type="ARBA" id="ARBA00009995"/>
    </source>
</evidence>
<dbReference type="GeneID" id="113705504"/>
<comment type="similarity">
    <text evidence="1 4">Belongs to the UDP-glycosyltransferase family.</text>
</comment>
<reference evidence="7" key="2">
    <citation type="submission" date="2025-08" db="UniProtKB">
        <authorList>
            <consortium name="RefSeq"/>
        </authorList>
    </citation>
    <scope>IDENTIFICATION</scope>
    <source>
        <tissue evidence="7">Leaves</tissue>
    </source>
</reference>
<dbReference type="FunFam" id="3.40.50.2000:FF:000071">
    <property type="entry name" value="Glycosyltransferase"/>
    <property type="match status" value="1"/>
</dbReference>
<dbReference type="PROSITE" id="PS00375">
    <property type="entry name" value="UDPGT"/>
    <property type="match status" value="1"/>
</dbReference>
<name>A0A6P6TXT4_COFAR</name>
<dbReference type="AlphaFoldDB" id="A0A6P6TXT4"/>
<proteinExistence type="inferred from homology"/>
<dbReference type="OrthoDB" id="5835829at2759"/>
<protein>
    <recommendedName>
        <fullName evidence="5">Glycosyltransferase</fullName>
        <ecNumber evidence="5">2.4.1.-</ecNumber>
    </recommendedName>
</protein>
<dbReference type="Gene3D" id="3.40.50.2000">
    <property type="entry name" value="Glycogen Phosphorylase B"/>
    <property type="match status" value="2"/>
</dbReference>
<accession>A0A6P6TXT4</accession>
<dbReference type="InterPro" id="IPR035595">
    <property type="entry name" value="UDP_glycos_trans_CS"/>
</dbReference>
<keyword evidence="6" id="KW-1185">Reference proteome</keyword>
<dbReference type="CDD" id="cd03784">
    <property type="entry name" value="GT1_Gtf-like"/>
    <property type="match status" value="1"/>
</dbReference>
<keyword evidence="2 4" id="KW-0328">Glycosyltransferase</keyword>
<dbReference type="Proteomes" id="UP001652660">
    <property type="component" value="Chromosome 8c"/>
</dbReference>
<dbReference type="Pfam" id="PF00201">
    <property type="entry name" value="UDPGT"/>
    <property type="match status" value="1"/>
</dbReference>
<dbReference type="PANTHER" id="PTHR48047">
    <property type="entry name" value="GLYCOSYLTRANSFERASE"/>
    <property type="match status" value="1"/>
</dbReference>
<dbReference type="SUPFAM" id="SSF53756">
    <property type="entry name" value="UDP-Glycosyltransferase/glycogen phosphorylase"/>
    <property type="match status" value="1"/>
</dbReference>
<dbReference type="InterPro" id="IPR002213">
    <property type="entry name" value="UDP_glucos_trans"/>
</dbReference>